<dbReference type="Pfam" id="PF09977">
    <property type="entry name" value="Tad_C"/>
    <property type="match status" value="1"/>
</dbReference>
<evidence type="ECO:0000256" key="1">
    <source>
        <dbReference type="SAM" id="Phobius"/>
    </source>
</evidence>
<feature type="domain" description="DUF2134" evidence="2">
    <location>
        <begin position="76"/>
        <end position="175"/>
    </location>
</feature>
<proteinExistence type="predicted"/>
<dbReference type="OrthoDB" id="8534992at2"/>
<evidence type="ECO:0000313" key="3">
    <source>
        <dbReference type="EMBL" id="RDI26977.1"/>
    </source>
</evidence>
<keyword evidence="4" id="KW-1185">Reference proteome</keyword>
<reference evidence="3 4" key="1">
    <citation type="submission" date="2018-07" db="EMBL/GenBank/DDBJ databases">
        <title>Genomic Encyclopedia of Type Strains, Phase IV (KMG-IV): sequencing the most valuable type-strain genomes for metagenomic binning, comparative biology and taxonomic classification.</title>
        <authorList>
            <person name="Goeker M."/>
        </authorList>
    </citation>
    <scope>NUCLEOTIDE SEQUENCE [LARGE SCALE GENOMIC DNA]</scope>
    <source>
        <strain evidence="3 4">DSM 21352</strain>
    </source>
</reference>
<comment type="caution">
    <text evidence="3">The sequence shown here is derived from an EMBL/GenBank/DDBJ whole genome shotgun (WGS) entry which is preliminary data.</text>
</comment>
<feature type="transmembrane region" description="Helical" evidence="1">
    <location>
        <begin position="36"/>
        <end position="61"/>
    </location>
</feature>
<keyword evidence="1" id="KW-0472">Membrane</keyword>
<protein>
    <submittedName>
        <fullName evidence="3">Putative membrane protein</fullName>
    </submittedName>
</protein>
<accession>A0A370FIG8</accession>
<sequence length="720" mass="73642">MTRRPASIRRCHGAGVFMARRLLQQCPGRAGQRGAVVINATLALAVLIIGLLGTELGYMLLTKRDLQKAADLAALAGAQQVQPTSCTAAQQAALSNANGSGTQDANRNLPHEFSLAAGDVECGNWDPTRGDAKDRHFQALPPFNAVRVGIRRTPALMLPVLPGNRSTEITVEAIAALDSPSAAFSVGSKLITSNPDAPLISTLKLAGINVNGLCVGCYSGLANVSLTPSGLLQELGIPVSADMTVGDLNALLAANKVQLGDLLSAIATLASNQGTDGNLLLSANASLLNALGATLDVSQLLIQLGTDAASGTGLRGLFGNISTATAAAALGVQLNALELLTTSVGVATSKNALSLPVSAPTLGISLEARVIEPPSIGIGDVGTMAYNAQVRIVASIKSSASALSGLLGILRTSIDLPIVIDVINAKGELTALDCAAAPPQATITVESAVLNACIGQIPSSVLWSKTDVCTDATLGQMTFVRAMGIDLLYGKVQVPALDRTESLTLSPPPSQDSSQTTQRNALPIGSTVVSLFNQLLALGLSATGDDGSQPAQRASTVEIATSMADDYLRRAGATNVSGVANLLTADGVNWKRPAVLGLLSSDMVSEWTSSTNTCLGSSRATCIRTKLIQSLQTPAQDGLVGGLLGSVLNLVSNLLSLDPKGTGTPLLSTILGPLLQLLSPALDAVGAALSNLLGDVLGIELGRTDVKLHSVSCHTTKLVY</sequence>
<name>A0A370FIG8_9BURK</name>
<keyword evidence="1" id="KW-1133">Transmembrane helix</keyword>
<gene>
    <name evidence="3" type="ORF">DFR41_1029</name>
</gene>
<organism evidence="3 4">
    <name type="scientific">Pseudacidovorax intermedius</name>
    <dbReference type="NCBI Taxonomy" id="433924"/>
    <lineage>
        <taxon>Bacteria</taxon>
        <taxon>Pseudomonadati</taxon>
        <taxon>Pseudomonadota</taxon>
        <taxon>Betaproteobacteria</taxon>
        <taxon>Burkholderiales</taxon>
        <taxon>Comamonadaceae</taxon>
        <taxon>Pseudacidovorax</taxon>
    </lineage>
</organism>
<evidence type="ECO:0000259" key="2">
    <source>
        <dbReference type="Pfam" id="PF09977"/>
    </source>
</evidence>
<dbReference type="InterPro" id="IPR018705">
    <property type="entry name" value="DUF2134_membrane"/>
</dbReference>
<dbReference type="Proteomes" id="UP000255265">
    <property type="component" value="Unassembled WGS sequence"/>
</dbReference>
<dbReference type="AlphaFoldDB" id="A0A370FIG8"/>
<keyword evidence="1" id="KW-0812">Transmembrane</keyword>
<dbReference type="EMBL" id="QQAV01000002">
    <property type="protein sequence ID" value="RDI26977.1"/>
    <property type="molecule type" value="Genomic_DNA"/>
</dbReference>
<evidence type="ECO:0000313" key="4">
    <source>
        <dbReference type="Proteomes" id="UP000255265"/>
    </source>
</evidence>